<dbReference type="PANTHER" id="PTHR43142:SF1">
    <property type="entry name" value="CARBOXYLIC ESTER HYDROLASE"/>
    <property type="match status" value="1"/>
</dbReference>
<feature type="domain" description="Carboxylesterase type B" evidence="6">
    <location>
        <begin position="1"/>
        <end position="284"/>
    </location>
</feature>
<evidence type="ECO:0000256" key="3">
    <source>
        <dbReference type="ARBA" id="ARBA00022801"/>
    </source>
</evidence>
<name>A0A8D9EP51_9HEMI</name>
<dbReference type="GO" id="GO:0052689">
    <property type="term" value="F:carboxylic ester hydrolase activity"/>
    <property type="evidence" value="ECO:0007669"/>
    <property type="project" value="UniProtKB-KW"/>
</dbReference>
<dbReference type="EC" id="3.1.1.-" evidence="5"/>
<dbReference type="PROSITE" id="PS00122">
    <property type="entry name" value="CARBOXYLESTERASE_B_1"/>
    <property type="match status" value="1"/>
</dbReference>
<keyword evidence="3 5" id="KW-0378">Hydrolase</keyword>
<dbReference type="InterPro" id="IPR029058">
    <property type="entry name" value="AB_hydrolase_fold"/>
</dbReference>
<dbReference type="Gene3D" id="3.40.50.1820">
    <property type="entry name" value="alpha/beta hydrolase"/>
    <property type="match status" value="1"/>
</dbReference>
<evidence type="ECO:0000313" key="7">
    <source>
        <dbReference type="EMBL" id="CAG6759794.1"/>
    </source>
</evidence>
<dbReference type="AlphaFoldDB" id="A0A8D9EP51"/>
<accession>A0A8D9EP51</accession>
<evidence type="ECO:0000256" key="1">
    <source>
        <dbReference type="ARBA" id="ARBA00005964"/>
    </source>
</evidence>
<dbReference type="Pfam" id="PF00135">
    <property type="entry name" value="COesterase"/>
    <property type="match status" value="1"/>
</dbReference>
<comment type="similarity">
    <text evidence="1 5">Belongs to the type-B carboxylesterase/lipase family.</text>
</comment>
<evidence type="ECO:0000256" key="2">
    <source>
        <dbReference type="ARBA" id="ARBA00022487"/>
    </source>
</evidence>
<keyword evidence="4" id="KW-0325">Glycoprotein</keyword>
<proteinExistence type="inferred from homology"/>
<organism evidence="7">
    <name type="scientific">Cacopsylla melanoneura</name>
    <dbReference type="NCBI Taxonomy" id="428564"/>
    <lineage>
        <taxon>Eukaryota</taxon>
        <taxon>Metazoa</taxon>
        <taxon>Ecdysozoa</taxon>
        <taxon>Arthropoda</taxon>
        <taxon>Hexapoda</taxon>
        <taxon>Insecta</taxon>
        <taxon>Pterygota</taxon>
        <taxon>Neoptera</taxon>
        <taxon>Paraneoptera</taxon>
        <taxon>Hemiptera</taxon>
        <taxon>Sternorrhyncha</taxon>
        <taxon>Psylloidea</taxon>
        <taxon>Psyllidae</taxon>
        <taxon>Psyllinae</taxon>
        <taxon>Cacopsylla</taxon>
    </lineage>
</organism>
<dbReference type="SUPFAM" id="SSF53474">
    <property type="entry name" value="alpha/beta-Hydrolases"/>
    <property type="match status" value="1"/>
</dbReference>
<reference evidence="7" key="1">
    <citation type="submission" date="2021-05" db="EMBL/GenBank/DDBJ databases">
        <authorList>
            <person name="Alioto T."/>
            <person name="Alioto T."/>
            <person name="Gomez Garrido J."/>
        </authorList>
    </citation>
    <scope>NUCLEOTIDE SEQUENCE</scope>
</reference>
<evidence type="ECO:0000256" key="5">
    <source>
        <dbReference type="RuleBase" id="RU361235"/>
    </source>
</evidence>
<sequence length="321" mass="35756">MVWIYGGGFQMGGSDSETYGPHYFMDREVVFVSFNYRLGTFGFLSFEDPNLSGNFGLKDQQLALQWVKENIEAFGGDPDSITIFGESAGAASVHYHLVSPKSQGLFHRAIMQSGSTFCPWAMIPSGIAKQRAEAFATLLGCHGTVEEVGDCLRQIPSDAILKTQLKFVEWGIDPMISFAPVIEPEHPEAFITQHPYLYKTSADIPLVIGFNSDEGAIRTSKLCADNMLEFNQLNEQWERYLPIALVLNDKVDKQDLPRVKSELKNFYLGGNKAQVDNIRNMSDNITLVQSTSICTLILPKYPGHLFLGTVQSHLVSPMQMN</sequence>
<dbReference type="EMBL" id="HBUF01553807">
    <property type="protein sequence ID" value="CAG6759794.1"/>
    <property type="molecule type" value="Transcribed_RNA"/>
</dbReference>
<dbReference type="InterPro" id="IPR002018">
    <property type="entry name" value="CarbesteraseB"/>
</dbReference>
<dbReference type="PANTHER" id="PTHR43142">
    <property type="entry name" value="CARBOXYLIC ESTER HYDROLASE"/>
    <property type="match status" value="1"/>
</dbReference>
<evidence type="ECO:0000259" key="6">
    <source>
        <dbReference type="Pfam" id="PF00135"/>
    </source>
</evidence>
<protein>
    <recommendedName>
        <fullName evidence="5">Carboxylic ester hydrolase</fullName>
        <ecNumber evidence="5">3.1.1.-</ecNumber>
    </recommendedName>
</protein>
<keyword evidence="2" id="KW-0719">Serine esterase</keyword>
<dbReference type="InterPro" id="IPR019826">
    <property type="entry name" value="Carboxylesterase_B_AS"/>
</dbReference>
<evidence type="ECO:0000256" key="4">
    <source>
        <dbReference type="ARBA" id="ARBA00023180"/>
    </source>
</evidence>